<name>A0ABT7QNU6_9BACT</name>
<proteinExistence type="inferred from homology"/>
<evidence type="ECO:0000256" key="5">
    <source>
        <dbReference type="ARBA" id="ARBA00034489"/>
    </source>
</evidence>
<keyword evidence="2" id="KW-0808">Transferase</keyword>
<dbReference type="InterPro" id="IPR005636">
    <property type="entry name" value="DTW"/>
</dbReference>
<dbReference type="PANTHER" id="PTHR21392">
    <property type="entry name" value="TRNA-URIDINE AMINOCARBOXYPROPYLTRANSFERASE 2"/>
    <property type="match status" value="1"/>
</dbReference>
<dbReference type="InterPro" id="IPR039262">
    <property type="entry name" value="DTWD2/TAPT"/>
</dbReference>
<keyword evidence="8" id="KW-1185">Reference proteome</keyword>
<evidence type="ECO:0000256" key="3">
    <source>
        <dbReference type="ARBA" id="ARBA00022691"/>
    </source>
</evidence>
<dbReference type="EC" id="2.5.1.25" evidence="1"/>
<dbReference type="SMART" id="SM01144">
    <property type="entry name" value="DTW"/>
    <property type="match status" value="1"/>
</dbReference>
<organism evidence="7 8">
    <name type="scientific">Sulfurovum xiamenensis</name>
    <dbReference type="NCBI Taxonomy" id="3019066"/>
    <lineage>
        <taxon>Bacteria</taxon>
        <taxon>Pseudomonadati</taxon>
        <taxon>Campylobacterota</taxon>
        <taxon>Epsilonproteobacteria</taxon>
        <taxon>Campylobacterales</taxon>
        <taxon>Sulfurovaceae</taxon>
        <taxon>Sulfurovum</taxon>
    </lineage>
</organism>
<sequence length="202" mass="23263">MKITNRSVCYTCYRPQTSCMCTYITPIETNTRFVILMHPKEFKKTKNGTGHFTNLSLKNCEIHVGIDFTKHTAINAILNDPSNICYTLYPHENSINLNEEPIGENQKNTVIFLIDSTWPCSKAILAASPNIDALPKVSFMHTEVSKFTFKEQPKEYCLSTMESTLCVLKRLNTHHIEDIESKKLERFLLPFEKMVEYQLSCV</sequence>
<comment type="caution">
    <text evidence="7">The sequence shown here is derived from an EMBL/GenBank/DDBJ whole genome shotgun (WGS) entry which is preliminary data.</text>
</comment>
<gene>
    <name evidence="7" type="ORF">PF327_00740</name>
</gene>
<evidence type="ECO:0000259" key="6">
    <source>
        <dbReference type="SMART" id="SM01144"/>
    </source>
</evidence>
<dbReference type="PANTHER" id="PTHR21392:SF0">
    <property type="entry name" value="TRNA-URIDINE AMINOCARBOXYPROPYLTRANSFERASE 2"/>
    <property type="match status" value="1"/>
</dbReference>
<dbReference type="Proteomes" id="UP001169066">
    <property type="component" value="Unassembled WGS sequence"/>
</dbReference>
<evidence type="ECO:0000313" key="8">
    <source>
        <dbReference type="Proteomes" id="UP001169066"/>
    </source>
</evidence>
<evidence type="ECO:0000256" key="4">
    <source>
        <dbReference type="ARBA" id="ARBA00022694"/>
    </source>
</evidence>
<keyword evidence="4" id="KW-0819">tRNA processing</keyword>
<comment type="similarity">
    <text evidence="5">Belongs to the TDD superfamily. DTWD2 family.</text>
</comment>
<dbReference type="RefSeq" id="WP_051002498.1">
    <property type="nucleotide sequence ID" value="NZ_JAQIBC010000001.1"/>
</dbReference>
<dbReference type="EMBL" id="JAQIBC010000001">
    <property type="protein sequence ID" value="MDM5262728.1"/>
    <property type="molecule type" value="Genomic_DNA"/>
</dbReference>
<protein>
    <recommendedName>
        <fullName evidence="1">tRNA-uridine aminocarboxypropyltransferase</fullName>
        <ecNumber evidence="1">2.5.1.25</ecNumber>
    </recommendedName>
</protein>
<accession>A0ABT7QNU6</accession>
<reference evidence="7" key="1">
    <citation type="submission" date="2023-01" db="EMBL/GenBank/DDBJ databases">
        <title>Sulfurovum sp. XTW-4 genome assembly.</title>
        <authorList>
            <person name="Wang J."/>
        </authorList>
    </citation>
    <scope>NUCLEOTIDE SEQUENCE</scope>
    <source>
        <strain evidence="7">XTW-4</strain>
    </source>
</reference>
<evidence type="ECO:0000256" key="2">
    <source>
        <dbReference type="ARBA" id="ARBA00022679"/>
    </source>
</evidence>
<evidence type="ECO:0000256" key="1">
    <source>
        <dbReference type="ARBA" id="ARBA00012386"/>
    </source>
</evidence>
<evidence type="ECO:0000313" key="7">
    <source>
        <dbReference type="EMBL" id="MDM5262728.1"/>
    </source>
</evidence>
<dbReference type="Pfam" id="PF03942">
    <property type="entry name" value="DTW"/>
    <property type="match status" value="1"/>
</dbReference>
<keyword evidence="3" id="KW-0949">S-adenosyl-L-methionine</keyword>
<feature type="domain" description="DTW" evidence="6">
    <location>
        <begin position="5"/>
        <end position="201"/>
    </location>
</feature>